<feature type="coiled-coil region" evidence="1">
    <location>
        <begin position="213"/>
        <end position="240"/>
    </location>
</feature>
<evidence type="ECO:0000259" key="2">
    <source>
        <dbReference type="Pfam" id="PF01693"/>
    </source>
</evidence>
<gene>
    <name evidence="3" type="ORF">G2W53_040777</name>
</gene>
<evidence type="ECO:0000313" key="3">
    <source>
        <dbReference type="EMBL" id="KAF7801666.1"/>
    </source>
</evidence>
<proteinExistence type="predicted"/>
<dbReference type="SUPFAM" id="SSF55658">
    <property type="entry name" value="L9 N-domain-like"/>
    <property type="match status" value="2"/>
</dbReference>
<evidence type="ECO:0000256" key="1">
    <source>
        <dbReference type="SAM" id="Coils"/>
    </source>
</evidence>
<dbReference type="Pfam" id="PF01693">
    <property type="entry name" value="Cauli_VI"/>
    <property type="match status" value="2"/>
</dbReference>
<dbReference type="InterPro" id="IPR037056">
    <property type="entry name" value="RNase_H1_N_sf"/>
</dbReference>
<dbReference type="Gene3D" id="3.40.970.10">
    <property type="entry name" value="Ribonuclease H1, N-terminal domain"/>
    <property type="match status" value="2"/>
</dbReference>
<name>A0A834W0S8_9FABA</name>
<dbReference type="Proteomes" id="UP000634136">
    <property type="component" value="Unassembled WGS sequence"/>
</dbReference>
<dbReference type="OrthoDB" id="1922118at2759"/>
<dbReference type="InterPro" id="IPR009027">
    <property type="entry name" value="Ribosomal_bL9/RNase_H1_N"/>
</dbReference>
<dbReference type="EMBL" id="JAAIUW010000013">
    <property type="protein sequence ID" value="KAF7801666.1"/>
    <property type="molecule type" value="Genomic_DNA"/>
</dbReference>
<organism evidence="3 4">
    <name type="scientific">Senna tora</name>
    <dbReference type="NCBI Taxonomy" id="362788"/>
    <lineage>
        <taxon>Eukaryota</taxon>
        <taxon>Viridiplantae</taxon>
        <taxon>Streptophyta</taxon>
        <taxon>Embryophyta</taxon>
        <taxon>Tracheophyta</taxon>
        <taxon>Spermatophyta</taxon>
        <taxon>Magnoliopsida</taxon>
        <taxon>eudicotyledons</taxon>
        <taxon>Gunneridae</taxon>
        <taxon>Pentapetalae</taxon>
        <taxon>rosids</taxon>
        <taxon>fabids</taxon>
        <taxon>Fabales</taxon>
        <taxon>Fabaceae</taxon>
        <taxon>Caesalpinioideae</taxon>
        <taxon>Cassia clade</taxon>
        <taxon>Senna</taxon>
    </lineage>
</organism>
<feature type="domain" description="Ribonuclease H1 N-terminal" evidence="2">
    <location>
        <begin position="3"/>
        <end position="43"/>
    </location>
</feature>
<protein>
    <submittedName>
        <fullName evidence="3">Putative ribonuclease H</fullName>
    </submittedName>
</protein>
<dbReference type="InterPro" id="IPR011320">
    <property type="entry name" value="RNase_H1_N"/>
</dbReference>
<sequence length="278" mass="31098">MGKCYVVYVGQNPGIYDEWSECWSQVCKVPDAVFCSFCSSKIASTSFAEFREEEEWLKGKTIPSCDGCGMKPSLKVSNARETVGKHFYSCTKNLLHFKFQMGKSYVVYVGRNPGIYHRWSECWAQIDGVPNAVFCSFDSPEIASTSFAKFREEEEWLKGETIPCSKSCGHELLLKVSNTWESTGKHYYTCRLAVKKCSVGADASSSSASHNVVSTLIERCQALEEEVKFVTKERNASQERAVILEEALHNLTLSASDTNYKLFVEGSMAEYLGTVSSL</sequence>
<evidence type="ECO:0000313" key="4">
    <source>
        <dbReference type="Proteomes" id="UP000634136"/>
    </source>
</evidence>
<reference evidence="3" key="1">
    <citation type="submission" date="2020-09" db="EMBL/GenBank/DDBJ databases">
        <title>Genome-Enabled Discovery of Anthraquinone Biosynthesis in Senna tora.</title>
        <authorList>
            <person name="Kang S.-H."/>
            <person name="Pandey R.P."/>
            <person name="Lee C.-M."/>
            <person name="Sim J.-S."/>
            <person name="Jeong J.-T."/>
            <person name="Choi B.-S."/>
            <person name="Jung M."/>
            <person name="Ginzburg D."/>
            <person name="Zhao K."/>
            <person name="Won S.Y."/>
            <person name="Oh T.-J."/>
            <person name="Yu Y."/>
            <person name="Kim N.-H."/>
            <person name="Lee O.R."/>
            <person name="Lee T.-H."/>
            <person name="Bashyal P."/>
            <person name="Kim T.-S."/>
            <person name="Lee W.-H."/>
            <person name="Kawkins C."/>
            <person name="Kim C.-K."/>
            <person name="Kim J.S."/>
            <person name="Ahn B.O."/>
            <person name="Rhee S.Y."/>
            <person name="Sohng J.K."/>
        </authorList>
    </citation>
    <scope>NUCLEOTIDE SEQUENCE</scope>
    <source>
        <tissue evidence="3">Leaf</tissue>
    </source>
</reference>
<keyword evidence="1" id="KW-0175">Coiled coil</keyword>
<accession>A0A834W0S8</accession>
<comment type="caution">
    <text evidence="3">The sequence shown here is derived from an EMBL/GenBank/DDBJ whole genome shotgun (WGS) entry which is preliminary data.</text>
</comment>
<feature type="domain" description="Ribonuclease H1 N-terminal" evidence="2">
    <location>
        <begin position="104"/>
        <end position="143"/>
    </location>
</feature>
<dbReference type="AlphaFoldDB" id="A0A834W0S8"/>
<keyword evidence="4" id="KW-1185">Reference proteome</keyword>